<dbReference type="EMBL" id="JBELOE010000116">
    <property type="protein sequence ID" value="MER2491392.1"/>
    <property type="molecule type" value="Genomic_DNA"/>
</dbReference>
<evidence type="ECO:0000256" key="1">
    <source>
        <dbReference type="SAM" id="SignalP"/>
    </source>
</evidence>
<organism evidence="2 3">
    <name type="scientific">Catenovulum sediminis</name>
    <dbReference type="NCBI Taxonomy" id="1740262"/>
    <lineage>
        <taxon>Bacteria</taxon>
        <taxon>Pseudomonadati</taxon>
        <taxon>Pseudomonadota</taxon>
        <taxon>Gammaproteobacteria</taxon>
        <taxon>Alteromonadales</taxon>
        <taxon>Alteromonadaceae</taxon>
        <taxon>Catenovulum</taxon>
    </lineage>
</organism>
<feature type="signal peptide" evidence="1">
    <location>
        <begin position="1"/>
        <end position="20"/>
    </location>
</feature>
<dbReference type="Proteomes" id="UP001467690">
    <property type="component" value="Unassembled WGS sequence"/>
</dbReference>
<reference evidence="2 3" key="1">
    <citation type="submission" date="2024-06" db="EMBL/GenBank/DDBJ databases">
        <authorList>
            <person name="Chen R.Y."/>
        </authorList>
    </citation>
    <scope>NUCLEOTIDE SEQUENCE [LARGE SCALE GENOMIC DNA]</scope>
    <source>
        <strain evidence="2 3">D2</strain>
    </source>
</reference>
<evidence type="ECO:0000313" key="2">
    <source>
        <dbReference type="EMBL" id="MER2491392.1"/>
    </source>
</evidence>
<comment type="caution">
    <text evidence="2">The sequence shown here is derived from an EMBL/GenBank/DDBJ whole genome shotgun (WGS) entry which is preliminary data.</text>
</comment>
<dbReference type="InterPro" id="IPR011250">
    <property type="entry name" value="OMP/PagP_B-barrel"/>
</dbReference>
<sequence>MKFVLKSLSLFLIAASPLCAQQLSTSVGVGYASTDLQAGHADIVKRDDSATSWQLGIHYQFDTVRVDFNYIDLGEGQVNLESATYTPDEYHQTVKSVSPILSSGYGLGVALPIVRDSKWRFNAQMGIFIWDNEIVSVHSQGGRITTSLHGTDGYVGSDFSYQVIERVSVGVEYRLYTLSELINSLTLQAKYHF</sequence>
<feature type="chain" id="PRO_5047300854" description="Outer membrane protein beta-barrel domain-containing protein" evidence="1">
    <location>
        <begin position="21"/>
        <end position="193"/>
    </location>
</feature>
<accession>A0ABV1RFC8</accession>
<dbReference type="SUPFAM" id="SSF56925">
    <property type="entry name" value="OMPA-like"/>
    <property type="match status" value="1"/>
</dbReference>
<evidence type="ECO:0008006" key="4">
    <source>
        <dbReference type="Google" id="ProtNLM"/>
    </source>
</evidence>
<evidence type="ECO:0000313" key="3">
    <source>
        <dbReference type="Proteomes" id="UP001467690"/>
    </source>
</evidence>
<proteinExistence type="predicted"/>
<name>A0ABV1RFC8_9ALTE</name>
<keyword evidence="3" id="KW-1185">Reference proteome</keyword>
<protein>
    <recommendedName>
        <fullName evidence="4">Outer membrane protein beta-barrel domain-containing protein</fullName>
    </recommendedName>
</protein>
<dbReference type="RefSeq" id="WP_350401039.1">
    <property type="nucleotide sequence ID" value="NZ_JBELOE010000116.1"/>
</dbReference>
<keyword evidence="1" id="KW-0732">Signal</keyword>
<dbReference type="Gene3D" id="2.40.160.20">
    <property type="match status" value="1"/>
</dbReference>
<gene>
    <name evidence="2" type="ORF">ABS311_05805</name>
</gene>